<dbReference type="GO" id="GO:0004312">
    <property type="term" value="F:fatty acid synthase activity"/>
    <property type="evidence" value="ECO:0007669"/>
    <property type="project" value="TreeGrafter"/>
</dbReference>
<dbReference type="PROSITE" id="PS52004">
    <property type="entry name" value="KS3_2"/>
    <property type="match status" value="1"/>
</dbReference>
<dbReference type="InterPro" id="IPR045851">
    <property type="entry name" value="AMP-bd_C_sf"/>
</dbReference>
<dbReference type="Pfam" id="PF00550">
    <property type="entry name" value="PP-binding"/>
    <property type="match status" value="1"/>
</dbReference>
<dbReference type="Pfam" id="PF00501">
    <property type="entry name" value="AMP-binding"/>
    <property type="match status" value="1"/>
</dbReference>
<dbReference type="SMART" id="SM00823">
    <property type="entry name" value="PKS_PP"/>
    <property type="match status" value="2"/>
</dbReference>
<dbReference type="PROSITE" id="PS00606">
    <property type="entry name" value="KS3_1"/>
    <property type="match status" value="1"/>
</dbReference>
<dbReference type="InterPro" id="IPR057326">
    <property type="entry name" value="KR_dom"/>
</dbReference>
<dbReference type="InterPro" id="IPR049552">
    <property type="entry name" value="PKS_DH_N"/>
</dbReference>
<dbReference type="Pfam" id="PF16197">
    <property type="entry name" value="KAsynt_C_assoc"/>
    <property type="match status" value="1"/>
</dbReference>
<dbReference type="PANTHER" id="PTHR43775">
    <property type="entry name" value="FATTY ACID SYNTHASE"/>
    <property type="match status" value="1"/>
</dbReference>
<dbReference type="SMART" id="SM00827">
    <property type="entry name" value="PKS_AT"/>
    <property type="match status" value="1"/>
</dbReference>
<dbReference type="CDD" id="cd05930">
    <property type="entry name" value="A_NRPS"/>
    <property type="match status" value="1"/>
</dbReference>
<dbReference type="InterPro" id="IPR020845">
    <property type="entry name" value="AMP-binding_CS"/>
</dbReference>
<dbReference type="SMART" id="SM00825">
    <property type="entry name" value="PKS_KS"/>
    <property type="match status" value="1"/>
</dbReference>
<dbReference type="InterPro" id="IPR042099">
    <property type="entry name" value="ANL_N_sf"/>
</dbReference>
<keyword evidence="8" id="KW-0511">Multifunctional enzyme</keyword>
<dbReference type="Gene3D" id="3.40.50.720">
    <property type="entry name" value="NAD(P)-binding Rossmann-like Domain"/>
    <property type="match status" value="3"/>
</dbReference>
<dbReference type="SUPFAM" id="SSF52151">
    <property type="entry name" value="FabD/lysophospholipase-like"/>
    <property type="match status" value="1"/>
</dbReference>
<dbReference type="InterPro" id="IPR020841">
    <property type="entry name" value="PKS_Beta-ketoAc_synthase_dom"/>
</dbReference>
<dbReference type="FunFam" id="3.40.47.10:FF:000019">
    <property type="entry name" value="Polyketide synthase type I"/>
    <property type="match status" value="1"/>
</dbReference>
<dbReference type="InterPro" id="IPR016039">
    <property type="entry name" value="Thiolase-like"/>
</dbReference>
<dbReference type="InterPro" id="IPR023213">
    <property type="entry name" value="CAT-like_dom_sf"/>
</dbReference>
<keyword evidence="7" id="KW-0560">Oxidoreductase</keyword>
<dbReference type="InterPro" id="IPR036291">
    <property type="entry name" value="NAD(P)-bd_dom_sf"/>
</dbReference>
<evidence type="ECO:0000256" key="8">
    <source>
        <dbReference type="ARBA" id="ARBA00023268"/>
    </source>
</evidence>
<proteinExistence type="predicted"/>
<evidence type="ECO:0000256" key="1">
    <source>
        <dbReference type="ARBA" id="ARBA00022450"/>
    </source>
</evidence>
<dbReference type="Gene3D" id="1.10.1200.10">
    <property type="entry name" value="ACP-like"/>
    <property type="match status" value="1"/>
</dbReference>
<dbReference type="Gene3D" id="3.30.559.30">
    <property type="entry name" value="Nonribosomal peptide synthetase, condensation domain"/>
    <property type="match status" value="1"/>
</dbReference>
<dbReference type="GO" id="GO:0032259">
    <property type="term" value="P:methylation"/>
    <property type="evidence" value="ECO:0007669"/>
    <property type="project" value="UniProtKB-KW"/>
</dbReference>
<dbReference type="InterPro" id="IPR016036">
    <property type="entry name" value="Malonyl_transacylase_ACP-bd"/>
</dbReference>
<dbReference type="GO" id="GO:0044550">
    <property type="term" value="P:secondary metabolite biosynthetic process"/>
    <property type="evidence" value="ECO:0007669"/>
    <property type="project" value="TreeGrafter"/>
</dbReference>
<dbReference type="InterPro" id="IPR032821">
    <property type="entry name" value="PKS_assoc"/>
</dbReference>
<dbReference type="Gene3D" id="3.10.129.110">
    <property type="entry name" value="Polyketide synthase dehydratase"/>
    <property type="match status" value="1"/>
</dbReference>
<dbReference type="PANTHER" id="PTHR43775:SF20">
    <property type="entry name" value="HYBRID PKS-NRPS SYNTHETASE APDA"/>
    <property type="match status" value="1"/>
</dbReference>
<evidence type="ECO:0000256" key="3">
    <source>
        <dbReference type="ARBA" id="ARBA00022598"/>
    </source>
</evidence>
<dbReference type="PROSITE" id="PS50075">
    <property type="entry name" value="CARRIER"/>
    <property type="match status" value="2"/>
</dbReference>
<dbReference type="SUPFAM" id="SSF53901">
    <property type="entry name" value="Thiolase-like"/>
    <property type="match status" value="1"/>
</dbReference>
<dbReference type="InterPro" id="IPR042104">
    <property type="entry name" value="PKS_dehydratase_sf"/>
</dbReference>
<dbReference type="PROSITE" id="PS00455">
    <property type="entry name" value="AMP_BINDING"/>
    <property type="match status" value="1"/>
</dbReference>
<feature type="active site" description="Proton acceptor; for dehydratase activity" evidence="9">
    <location>
        <position position="1006"/>
    </location>
</feature>
<dbReference type="Gene3D" id="3.30.300.30">
    <property type="match status" value="1"/>
</dbReference>
<organism evidence="13 14">
    <name type="scientific">Madurella mycetomatis</name>
    <dbReference type="NCBI Taxonomy" id="100816"/>
    <lineage>
        <taxon>Eukaryota</taxon>
        <taxon>Fungi</taxon>
        <taxon>Dikarya</taxon>
        <taxon>Ascomycota</taxon>
        <taxon>Pezizomycotina</taxon>
        <taxon>Sordariomycetes</taxon>
        <taxon>Sordariomycetidae</taxon>
        <taxon>Sordariales</taxon>
        <taxon>Sordariales incertae sedis</taxon>
        <taxon>Madurella</taxon>
    </lineage>
</organism>
<dbReference type="SUPFAM" id="SSF53335">
    <property type="entry name" value="S-adenosyl-L-methionine-dependent methyltransferases"/>
    <property type="match status" value="1"/>
</dbReference>
<name>A0A175WB81_9PEZI</name>
<dbReference type="Pfam" id="PF08659">
    <property type="entry name" value="KR"/>
    <property type="match status" value="1"/>
</dbReference>
<dbReference type="STRING" id="100816.A0A175WB81"/>
<dbReference type="Pfam" id="PF00698">
    <property type="entry name" value="Acyl_transf_1"/>
    <property type="match status" value="1"/>
</dbReference>
<reference evidence="13 14" key="1">
    <citation type="journal article" date="2016" name="Genome Announc.">
        <title>Genome Sequence of Madurella mycetomatis mm55, Isolated from a Human Mycetoma Case in Sudan.</title>
        <authorList>
            <person name="Smit S."/>
            <person name="Derks M.F."/>
            <person name="Bervoets S."/>
            <person name="Fahal A."/>
            <person name="van Leeuwen W."/>
            <person name="van Belkum A."/>
            <person name="van de Sande W.W."/>
        </authorList>
    </citation>
    <scope>NUCLEOTIDE SEQUENCE [LARGE SCALE GENOMIC DNA]</scope>
    <source>
        <strain evidence="14">mm55</strain>
    </source>
</reference>
<dbReference type="InterPro" id="IPR029063">
    <property type="entry name" value="SAM-dependent_MTases_sf"/>
</dbReference>
<dbReference type="Pfam" id="PF07993">
    <property type="entry name" value="NAD_binding_4"/>
    <property type="match status" value="1"/>
</dbReference>
<keyword evidence="2" id="KW-0597">Phosphoprotein</keyword>
<gene>
    <name evidence="13" type="ORF">MMYC01_202150</name>
</gene>
<keyword evidence="14" id="KW-1185">Reference proteome</keyword>
<evidence type="ECO:0000259" key="10">
    <source>
        <dbReference type="PROSITE" id="PS50075"/>
    </source>
</evidence>
<dbReference type="EMBL" id="LCTW02000044">
    <property type="protein sequence ID" value="KXX81008.1"/>
    <property type="molecule type" value="Genomic_DNA"/>
</dbReference>
<keyword evidence="1" id="KW-0596">Phosphopantetheine</keyword>
<dbReference type="VEuPathDB" id="FungiDB:MMYC01_202150"/>
<dbReference type="InterPro" id="IPR014043">
    <property type="entry name" value="Acyl_transferase_dom"/>
</dbReference>
<evidence type="ECO:0000256" key="5">
    <source>
        <dbReference type="ARBA" id="ARBA00022679"/>
    </source>
</evidence>
<dbReference type="InterPro" id="IPR020807">
    <property type="entry name" value="PKS_DH"/>
</dbReference>
<dbReference type="InterPro" id="IPR000873">
    <property type="entry name" value="AMP-dep_synth/lig_dom"/>
</dbReference>
<dbReference type="InterPro" id="IPR013968">
    <property type="entry name" value="PKS_KR"/>
</dbReference>
<keyword evidence="3" id="KW-0436">Ligase</keyword>
<dbReference type="InterPro" id="IPR016035">
    <property type="entry name" value="Acyl_Trfase/lysoPLipase"/>
</dbReference>
<evidence type="ECO:0000256" key="9">
    <source>
        <dbReference type="PROSITE-ProRule" id="PRU01363"/>
    </source>
</evidence>
<dbReference type="GO" id="GO:0016491">
    <property type="term" value="F:oxidoreductase activity"/>
    <property type="evidence" value="ECO:0007669"/>
    <property type="project" value="UniProtKB-KW"/>
</dbReference>
<dbReference type="SUPFAM" id="SSF55048">
    <property type="entry name" value="Probable ACP-binding domain of malonyl-CoA ACP transacylase"/>
    <property type="match status" value="1"/>
</dbReference>
<feature type="region of interest" description="N-terminal hotdog fold" evidence="9">
    <location>
        <begin position="971"/>
        <end position="1119"/>
    </location>
</feature>
<keyword evidence="4" id="KW-0489">Methyltransferase</keyword>
<dbReference type="InterPro" id="IPR020806">
    <property type="entry name" value="PKS_PP-bd"/>
</dbReference>
<dbReference type="InterPro" id="IPR036736">
    <property type="entry name" value="ACP-like_sf"/>
</dbReference>
<dbReference type="Gene3D" id="3.30.559.10">
    <property type="entry name" value="Chloramphenicol acetyltransferase-like domain"/>
    <property type="match status" value="1"/>
</dbReference>
<dbReference type="SMART" id="SM00826">
    <property type="entry name" value="PKS_DH"/>
    <property type="match status" value="1"/>
</dbReference>
<evidence type="ECO:0000256" key="2">
    <source>
        <dbReference type="ARBA" id="ARBA00022553"/>
    </source>
</evidence>
<dbReference type="Gene3D" id="3.30.70.3290">
    <property type="match status" value="1"/>
</dbReference>
<dbReference type="GO" id="GO:0006633">
    <property type="term" value="P:fatty acid biosynthetic process"/>
    <property type="evidence" value="ECO:0007669"/>
    <property type="project" value="InterPro"/>
</dbReference>
<feature type="domain" description="Ketosynthase family 3 (KS3)" evidence="11">
    <location>
        <begin position="11"/>
        <end position="448"/>
    </location>
</feature>
<dbReference type="InterPro" id="IPR013120">
    <property type="entry name" value="FAR_NAD-bd"/>
</dbReference>
<feature type="domain" description="PKS/mFAS DH" evidence="12">
    <location>
        <begin position="971"/>
        <end position="1295"/>
    </location>
</feature>
<dbReference type="PROSITE" id="PS52019">
    <property type="entry name" value="PKS_MFAS_DH"/>
    <property type="match status" value="1"/>
</dbReference>
<dbReference type="InterPro" id="IPR049551">
    <property type="entry name" value="PKS_DH_C"/>
</dbReference>
<dbReference type="InterPro" id="IPR018201">
    <property type="entry name" value="Ketoacyl_synth_AS"/>
</dbReference>
<sequence length="3941" mass="429366">MATRPASECQNEPIAIVGTACRFPGGTSSPSKLWELLRHPRDILSKIPEDRFNPDHFYHPDPLHHGTSNVRHSYVLSEDPRHFDAHFFGVKPIEANAIDPQQRILLEVAYEALEAAGIPIEQIQGSAAGVFVGLMGEDYSNAVVGRNIDNIPIYFSSGTARSTISNRISYFFDLHGPSITIDTACSSSLVALHQAVSSLRNGESSMALVAGANLLLSPEPYVAESKLRMLSPSGRSRMWDKDADGYGRGDGFAVLVLKTLSKALADGDSIECLVRETGINQDGRSKGITMPSAKAQMNLIRDTYRKAGLDPSNPKNRPQYFEAHGTGTVAGDPQEAEAIAAAFYAQGDERGTNDPPLYVGSIKTIIGHSEGAAGLAGVMKVLLAMKHGIILPNMLLRELSPTVRPFYTHLQIPETALDWPNVDGGGPRRASVNSFGFGGTNAHAILEEFKPSGLPASAIAPSHQNTSFLPFLFAAASEKSLLENISAYESWIRNNSSIVNLRDLSWTLSTRRSTLPVRISVSASSLADLVTKLEYLRDTSGGIHVATAEPSKGTTKRPRLLGIFTGQGAQWAAMGAELLRKSPAVARCFDQLQQALDMLPASDDAPGWSLVDELVKEAHSSRLMAEDEISQPLCTAVQIALVDLLRAAKVGLTAVVGHSSGEIAAAYAAGYISAQDAIRIAYYRGLSLRRAREEMSETQTAGAMLAVGTSPSDAQQLCDLPPLRGRICVAAKNSPTSVTLSGDADAIQDAKEIMEDEDKLARLLRVNTAYHSHHMLRPVDLYLEYLRSCNLAPFASRHNEGNNSDRPIWISSMTGEDIELHLTSLEHGVYWRDNMVQPVLFSHAVDCAVGSHGPFDGIVEIGPHPALKRPTSDTIKAVYGEAPPYIKTLQRGFNDIEAFADALGSLWRLSAPGAVDFDAFDRIVYGTGTPKLIKGLPTYSWNHERSYWHESRHSRAFRQRSGSGRDAFLPHPLLGRIRPGDCDEGAGEFRFRNRLSLLELPWLTHHKIQGQVIFPAAGYICAAVQAVTRIPLQFGSPKDIQIIDFSDVIIGKALVLPEGGESVETLLSLTVVTDDGPAGLDHNYREVYLLFGFYSYSSETATTITRNASGKVRLLIRRDDAVPPLLPPSVPSCQTQSRFLEVDPGLFYSTIQKVGYGYQGYFRGLSGTRRTMNEATGFLAVPEQNDLNLIIHPATLDCAVQAVLLAYCYPGDGRLRSVLVPTRIERLAINLGECLRGLPSSRQVPFYSTADPQSGTSVMSDLVGDVEIHAASGEQKTLVLLQGLHVTPLTPPSSSNDHKVFFDVTWVPESVTRCLHTCSLELDEVNERRLPFLAQIESIVGELTHRFPHMNILATETGSCVTSTFTGVWRSFLEEAAAKSQSRITYGTLDTERSAKNQNLAQGSYDLIMALFLTSPDAIWDPEPTLTHMRHVLRPGGYIVILTLPEGLATRGKADAFKNGIRYWDTLLRKTGFSGLDTDTIIPTQQSQPGAATFSTLLTTQAEDDRVSFLREPLLAGKIPLRLESLTILGEDRDVSQNLERFVGAHYAKVQIVTSLSGKPDIPSGGTVVCFLELQPTGSEGTALTAPVLGIVQTMFRRARNILWVTSGARSGENPRGNMIKGLLRSVALEIPDSRTQFLDFATSDKVSADIIAKMLLQLEAYSLLEVKDRVKPGDMLWYREPEVFVDENGQVLVPRLRLNAAQNRRYNSSRRLLTHSVSIEDTDVSITQSGSVVVRDPTQAIHVAPKAASRFTKVKLFHSLLKSIRITDTSSAYFSLGRVADGSIDGLVLLMSTSLSSVVFAPSNLIWPAPFINPDSPDQAAEALTALSAHILALSILETATRGRSLVVLDPGHALGRALVAIAPTHGVQLYLLTTTSAARTQEYGLLWEFITSQEPIRSIQRKLPWQTVSTFLDLSTSEEGRRCASRIIRDCLPLGSTRKLNRSDFVGGYVQLDIDDQANMQQVTARVVQAGSSYCPASATDTASITSLPRLRLNDDSLAGQKDQVIVSWDVDKMVNVREQPASDRVSFAPDKTYCDITDRVSVHNAYKTITETMAPIAGVVQGTMVLRDALFLDLDIDRTMQVLKPKVDGSIYLDQLFQEAHKLDFFIFFSSVAYVAGNRGQSMYAAANAFMTSVAARRRSRGLAASVIHLGAVTGEGYVSRELAASKQSALYKAGFEFMSEQAFHEVFAEGVLASPCRDGDGHGANVDDFEVTTGLRVDDTQRTDVNGYYFASNPIFQHLVPTEDRNTGASSNNDNGTSSGVSIRTQLEEATTVERAMQIITGGLLTKLATSLQTELLNTPAVTGAGLDTLGVDSLISVDIQSWFRKEVGVDLPIMRIINATSIQHLVSLAQAERMLSKIATPLWRVDSDPSALGVDVTGVVMDSSETTSEDDGDSVSSIAPFSYPDDGLSTLSSTVELFSEAHETCPTATLPGRSTSCATDQLSNENISRSSTPSTRPVLVRSAPLSFAQTRFWFLSHFVHNPTALNVTTLIRLRGKLDTSRLGEALGSVGQRHEGLRTVFYTNNSLKEPAQGVLPTSLLQLEHATITDENEVQAAVQEMRDHVFDLAGGQLLRLKVLSLGSSSNANTWTHFIILGYHHIAIDGIGQQVFLSDLEKGYYRTNLTVEAGDMLQYPDFSARQLAEFHQGAWSKELDYWRGQFLDNPPPVLPLLSLARKQTRPEKFKFASYSFKSRLSPACKNQIVDCCRRLGVTPFHFYMAVFQVLLHRYSGAEDCCVGTADSGRKDADVLQSLGLFLNIVPLRFPKIPHGSQTAFADVLRAVKSTSDDALAHSRVPIDVLLNDLGIPREPSHSPLFQAFFNYRHNVRDARATFLGCDAEGELISGGENAYDVSVDVLDSSSRENLVTLFVNSELYTAEDARILHDSYFELLNWFSRNPAARIGQMDLHSEEAVTAAIKMGRGCECVSEWNKALTVIDRIDEMAQAYPDRTALVSGLDTQHRVTYKQMAVRIAQVASRIAEQGILEAGYRVGLLQKPGPDWVCSFLAILRTGAVCVPLDPSAGLERLLLVVGDCQPRAILVDDTTTEEQGLLVQLDTRTETINISELPPYDAVVEEPTHIPCQAKPSEPAVITYTSGSTGVPKGIILTHASYKNFVEFAPPRWGFNQDTPDVVLQQSSYAFDMSLCQILVCLSYGCTLVIPDSTQRRDPVAICALIASKAVTFTMATPTEYRGWIRHGLANRNLLGESLQHWRGAMSGGEAMTDLLIESFRLLNKPDLLLVDAYGPAETTFACADAVIPLTGPPRQIAHSALRPLPNYSICIVDTNLNPVPAGVPGQVIIGGAGVAAGYWGLPDLNKTAFARRRDTTTSSLFKKEGWTTVHLSGDYGRLDAASGRLELHGRIHGSTQVKIGGIRIDLQDVENTILKTAGSLITEVAVSCRTSPGSDDVKFLVAFAMLTSEMEDKELFLAQLSQKLPLPQYMRPSMVINLEKGLPRTAAGKIDRKAVDIIPLPDGTTTISEATAAPNLESLSSLPNDLEQKMGLLWNEALPQGRIEGSIYKSSDDFFLVGGSSLALITLQSLIWERLGADLSLDQLFGASTLSQMAALVVESCHDKYQQSPRSPDSEVDWSQETSISSDLLELAAATAHSPSADVISPPQVVVLTGATGFIGRKILNQIVNDARVTRVYCVAVRPRTPSSQPDRQLGPLFSHPKVAVCQGDLSTKQLGLSDEQVSEIFGMKGADVIIHAGADVSFLKTYQTLRPANVDSTKQLVRLALPRRIPLHFVSTQSVAHLRLQDNNNNVSGTTLTPPAQLSNLTNGYVASKWVCETFLNRASQRLGLPVTIHRPGSVTGEGAPESDLMNNVVKYSELTRTVPELAGSLAGGFEVGFVSVEQVAETIIWSLMSCDNLLPVADGVRIVQEFGQGAPMAWVEIKTELERRTGEMITVLPALEWVDEVAKAGMNPLLAVYLRKAFGGAT</sequence>
<feature type="domain" description="Carrier" evidence="10">
    <location>
        <begin position="3497"/>
        <end position="3574"/>
    </location>
</feature>
<keyword evidence="6" id="KW-0677">Repeat</keyword>
<dbReference type="Pfam" id="PF00109">
    <property type="entry name" value="ketoacyl-synt"/>
    <property type="match status" value="1"/>
</dbReference>
<dbReference type="GO" id="GO:0031177">
    <property type="term" value="F:phosphopantetheine binding"/>
    <property type="evidence" value="ECO:0007669"/>
    <property type="project" value="InterPro"/>
</dbReference>
<dbReference type="Gene3D" id="3.40.47.10">
    <property type="match status" value="1"/>
</dbReference>
<protein>
    <submittedName>
        <fullName evidence="13">Polyketide synthase-nonribosomal peptide synthetase</fullName>
    </submittedName>
</protein>
<dbReference type="InterPro" id="IPR009081">
    <property type="entry name" value="PP-bd_ACP"/>
</dbReference>
<dbReference type="GO" id="GO:0004315">
    <property type="term" value="F:3-oxoacyl-[acyl-carrier-protein] synthase activity"/>
    <property type="evidence" value="ECO:0007669"/>
    <property type="project" value="InterPro"/>
</dbReference>
<accession>A0A175WB81</accession>
<dbReference type="InterPro" id="IPR049900">
    <property type="entry name" value="PKS_mFAS_DH"/>
</dbReference>
<evidence type="ECO:0000256" key="4">
    <source>
        <dbReference type="ARBA" id="ARBA00022603"/>
    </source>
</evidence>
<dbReference type="InterPro" id="IPR001227">
    <property type="entry name" value="Ac_transferase_dom_sf"/>
</dbReference>
<dbReference type="GO" id="GO:0008168">
    <property type="term" value="F:methyltransferase activity"/>
    <property type="evidence" value="ECO:0007669"/>
    <property type="project" value="UniProtKB-KW"/>
</dbReference>
<evidence type="ECO:0000256" key="7">
    <source>
        <dbReference type="ARBA" id="ARBA00023002"/>
    </source>
</evidence>
<dbReference type="Pfam" id="PF00668">
    <property type="entry name" value="Condensation"/>
    <property type="match status" value="1"/>
</dbReference>
<dbReference type="Pfam" id="PF21089">
    <property type="entry name" value="PKS_DH_N"/>
    <property type="match status" value="1"/>
</dbReference>
<dbReference type="SUPFAM" id="SSF52777">
    <property type="entry name" value="CoA-dependent acyltransferases"/>
    <property type="match status" value="2"/>
</dbReference>
<dbReference type="SUPFAM" id="SSF51735">
    <property type="entry name" value="NAD(P)-binding Rossmann-fold domains"/>
    <property type="match status" value="2"/>
</dbReference>
<keyword evidence="5" id="KW-0808">Transferase</keyword>
<feature type="active site" description="Proton donor; for dehydratase activity" evidence="9">
    <location>
        <position position="1197"/>
    </location>
</feature>
<feature type="domain" description="Carrier" evidence="10">
    <location>
        <begin position="2271"/>
        <end position="2358"/>
    </location>
</feature>
<dbReference type="Gene3D" id="3.40.50.12780">
    <property type="entry name" value="N-terminal domain of ligase-like"/>
    <property type="match status" value="1"/>
</dbReference>
<comment type="caution">
    <text evidence="13">The sequence shown here is derived from an EMBL/GenBank/DDBJ whole genome shotgun (WGS) entry which is preliminary data.</text>
</comment>
<feature type="region of interest" description="C-terminal hotdog fold" evidence="9">
    <location>
        <begin position="1138"/>
        <end position="1295"/>
    </location>
</feature>
<dbReference type="InterPro" id="IPR014031">
    <property type="entry name" value="Ketoacyl_synth_C"/>
</dbReference>
<dbReference type="InterPro" id="IPR050091">
    <property type="entry name" value="PKS_NRPS_Biosynth_Enz"/>
</dbReference>
<dbReference type="SMART" id="SM00822">
    <property type="entry name" value="PKS_KR"/>
    <property type="match status" value="1"/>
</dbReference>
<dbReference type="Gene3D" id="3.40.50.150">
    <property type="entry name" value="Vaccinia Virus protein VP39"/>
    <property type="match status" value="1"/>
</dbReference>
<evidence type="ECO:0000313" key="14">
    <source>
        <dbReference type="Proteomes" id="UP000078237"/>
    </source>
</evidence>
<dbReference type="InterPro" id="IPR001242">
    <property type="entry name" value="Condensation_dom"/>
</dbReference>
<dbReference type="CDD" id="cd19532">
    <property type="entry name" value="C_PKS-NRPS"/>
    <property type="match status" value="1"/>
</dbReference>
<dbReference type="Pfam" id="PF14765">
    <property type="entry name" value="PS-DH"/>
    <property type="match status" value="1"/>
</dbReference>
<dbReference type="Pfam" id="PF02801">
    <property type="entry name" value="Ketoacyl-synt_C"/>
    <property type="match status" value="1"/>
</dbReference>
<dbReference type="InterPro" id="IPR014030">
    <property type="entry name" value="Ketoacyl_synth_N"/>
</dbReference>
<dbReference type="Gene3D" id="3.40.366.10">
    <property type="entry name" value="Malonyl-Coenzyme A Acyl Carrier Protein, domain 2"/>
    <property type="match status" value="1"/>
</dbReference>
<dbReference type="SUPFAM" id="SSF56801">
    <property type="entry name" value="Acetyl-CoA synthetase-like"/>
    <property type="match status" value="1"/>
</dbReference>
<dbReference type="SUPFAM" id="SSF47336">
    <property type="entry name" value="ACP-like"/>
    <property type="match status" value="2"/>
</dbReference>
<evidence type="ECO:0000256" key="6">
    <source>
        <dbReference type="ARBA" id="ARBA00022737"/>
    </source>
</evidence>
<evidence type="ECO:0000259" key="11">
    <source>
        <dbReference type="PROSITE" id="PS52004"/>
    </source>
</evidence>
<dbReference type="OrthoDB" id="329835at2759"/>
<dbReference type="GO" id="GO:0016874">
    <property type="term" value="F:ligase activity"/>
    <property type="evidence" value="ECO:0007669"/>
    <property type="project" value="UniProtKB-KW"/>
</dbReference>
<evidence type="ECO:0000259" key="12">
    <source>
        <dbReference type="PROSITE" id="PS52019"/>
    </source>
</evidence>
<dbReference type="CDD" id="cd00833">
    <property type="entry name" value="PKS"/>
    <property type="match status" value="1"/>
</dbReference>
<evidence type="ECO:0000313" key="13">
    <source>
        <dbReference type="EMBL" id="KXX81008.1"/>
    </source>
</evidence>
<dbReference type="Proteomes" id="UP000078237">
    <property type="component" value="Unassembled WGS sequence"/>
</dbReference>